<dbReference type="SUPFAM" id="SSF56112">
    <property type="entry name" value="Protein kinase-like (PK-like)"/>
    <property type="match status" value="1"/>
</dbReference>
<dbReference type="GO" id="GO:0000278">
    <property type="term" value="P:mitotic cell cycle"/>
    <property type="evidence" value="ECO:0007669"/>
    <property type="project" value="TreeGrafter"/>
</dbReference>
<dbReference type="Gene3D" id="1.10.510.10">
    <property type="entry name" value="Transferase(Phosphotransferase) domain 1"/>
    <property type="match status" value="1"/>
</dbReference>
<reference evidence="1" key="1">
    <citation type="journal article" date="2020" name="Nature">
        <title>Giant virus diversity and host interactions through global metagenomics.</title>
        <authorList>
            <person name="Schulz F."/>
            <person name="Roux S."/>
            <person name="Paez-Espino D."/>
            <person name="Jungbluth S."/>
            <person name="Walsh D.A."/>
            <person name="Denef V.J."/>
            <person name="McMahon K.D."/>
            <person name="Konstantinidis K.T."/>
            <person name="Eloe-Fadrosh E.A."/>
            <person name="Kyrpides N.C."/>
            <person name="Woyke T."/>
        </authorList>
    </citation>
    <scope>NUCLEOTIDE SEQUENCE</scope>
    <source>
        <strain evidence="1">GVMAG-S-ERX555967-130</strain>
    </source>
</reference>
<sequence>MKDSILQQYIEYYKWDRKDYQRLFQSARDKLSLYSGQFYMPMFSLYYFVHNTPRAPKTIDMSRRYYLQEWLDTTKERYYNSNRVGDAIIYDSSRNISDMRKVFCKSIPILDPMHCINNNYNLHGNQSHYLPSGYSFNTFQKINSMDNSAYIDTFCSYLLGQLTLNKQSPSFPLFYGSLNGIGEYKYDITEEYPELRMDKCFHQNIDKHFRLDYYGSDTEDSADSDVEDVYRDDISITSDKESHSSEEYPEDYIAVIPKMPIQLLFIESLEATLEDYLNHEDFKEEVLISCLFQVSFALAMLQRRYQFTHNDLHINNIMYNSTESKYLYYKINNKYYRVPTYGKIFKIIDFGRAIFTFKHKTYMNDVFSRHGEAGGQYSYPSQVTFSESKKTENYSPNYSFDMCRLAMTILEELSPTVSETVVAFLRDMCRNDKGDNLCEMNDDFSLYIAIGQTANNALPREILESQMFHEYRISKKLFPRKSFYTL</sequence>
<proteinExistence type="predicted"/>
<dbReference type="GO" id="GO:0072354">
    <property type="term" value="F:histone H3T3 kinase activity"/>
    <property type="evidence" value="ECO:0007669"/>
    <property type="project" value="TreeGrafter"/>
</dbReference>
<protein>
    <recommendedName>
        <fullName evidence="2">Protein kinase domain-containing protein</fullName>
    </recommendedName>
</protein>
<dbReference type="PANTHER" id="PTHR24419:SF18">
    <property type="entry name" value="SERINE_THREONINE-PROTEIN KINASE HASPIN"/>
    <property type="match status" value="1"/>
</dbReference>
<dbReference type="PANTHER" id="PTHR24419">
    <property type="entry name" value="INTERLEUKIN-1 RECEPTOR-ASSOCIATED KINASE"/>
    <property type="match status" value="1"/>
</dbReference>
<accession>A0A6C0F855</accession>
<dbReference type="AlphaFoldDB" id="A0A6C0F855"/>
<dbReference type="EMBL" id="MN738786">
    <property type="protein sequence ID" value="QHT36803.1"/>
    <property type="molecule type" value="Genomic_DNA"/>
</dbReference>
<name>A0A6C0F855_9ZZZZ</name>
<evidence type="ECO:0000313" key="1">
    <source>
        <dbReference type="EMBL" id="QHT36803.1"/>
    </source>
</evidence>
<dbReference type="GO" id="GO:0005737">
    <property type="term" value="C:cytoplasm"/>
    <property type="evidence" value="ECO:0007669"/>
    <property type="project" value="TreeGrafter"/>
</dbReference>
<dbReference type="InterPro" id="IPR011009">
    <property type="entry name" value="Kinase-like_dom_sf"/>
</dbReference>
<dbReference type="GO" id="GO:0005634">
    <property type="term" value="C:nucleus"/>
    <property type="evidence" value="ECO:0007669"/>
    <property type="project" value="TreeGrafter"/>
</dbReference>
<evidence type="ECO:0008006" key="2">
    <source>
        <dbReference type="Google" id="ProtNLM"/>
    </source>
</evidence>
<organism evidence="1">
    <name type="scientific">viral metagenome</name>
    <dbReference type="NCBI Taxonomy" id="1070528"/>
    <lineage>
        <taxon>unclassified sequences</taxon>
        <taxon>metagenomes</taxon>
        <taxon>organismal metagenomes</taxon>
    </lineage>
</organism>
<dbReference type="GO" id="GO:0035556">
    <property type="term" value="P:intracellular signal transduction"/>
    <property type="evidence" value="ECO:0007669"/>
    <property type="project" value="TreeGrafter"/>
</dbReference>